<evidence type="ECO:0000256" key="4">
    <source>
        <dbReference type="ARBA" id="ARBA00022946"/>
    </source>
</evidence>
<comment type="function">
    <text evidence="7">Mitochondrial mRNA stabilization factor.</text>
</comment>
<dbReference type="SUPFAM" id="SSF81301">
    <property type="entry name" value="Nucleotidyltransferase"/>
    <property type="match status" value="1"/>
</dbReference>
<comment type="subcellular location">
    <subcellularLocation>
        <location evidence="1 7">Mitochondrion inner membrane</location>
        <topology evidence="1 7">Peripheral membrane protein</topology>
        <orientation evidence="1 7">Matrix side</orientation>
    </subcellularLocation>
</comment>
<dbReference type="PANTHER" id="PTHR28087:SF1">
    <property type="entry name" value="ATPASE SYNTHESIS PROTEIN 25, MITOCHONDRIAL"/>
    <property type="match status" value="1"/>
</dbReference>
<keyword evidence="4 7" id="KW-0809">Transit peptide</keyword>
<evidence type="ECO:0000256" key="5">
    <source>
        <dbReference type="ARBA" id="ARBA00023128"/>
    </source>
</evidence>
<feature type="domain" description="ATP25 mRNA stabilisation" evidence="8">
    <location>
        <begin position="295"/>
        <end position="582"/>
    </location>
</feature>
<keyword evidence="10" id="KW-1185">Reference proteome</keyword>
<evidence type="ECO:0000256" key="2">
    <source>
        <dbReference type="ARBA" id="ARBA00010787"/>
    </source>
</evidence>
<dbReference type="InterPro" id="IPR025210">
    <property type="entry name" value="ATP25_mRNA_stabil_dom"/>
</dbReference>
<accession>A0A7H9HLC3</accession>
<dbReference type="GO" id="GO:0140053">
    <property type="term" value="P:mitochondrial gene expression"/>
    <property type="evidence" value="ECO:0007669"/>
    <property type="project" value="UniProtKB-UniRule"/>
</dbReference>
<keyword evidence="6 7" id="KW-0472">Membrane</keyword>
<proteinExistence type="inferred from homology"/>
<name>A0A7H9HLC3_9SACH</name>
<evidence type="ECO:0000256" key="3">
    <source>
        <dbReference type="ARBA" id="ARBA00022792"/>
    </source>
</evidence>
<reference evidence="9 10" key="1">
    <citation type="submission" date="2020-06" db="EMBL/GenBank/DDBJ databases">
        <title>The yeast mating-type switching endonuclease HO is a domesticated member of an unorthodox homing genetic element family.</title>
        <authorList>
            <person name="Coughlan A.Y."/>
            <person name="Lombardi L."/>
            <person name="Braun-Galleani S."/>
            <person name="Martos A.R."/>
            <person name="Galeote V."/>
            <person name="Bigey F."/>
            <person name="Dequin S."/>
            <person name="Byrne K.P."/>
            <person name="Wolfe K.H."/>
        </authorList>
    </citation>
    <scope>NUCLEOTIDE SEQUENCE [LARGE SCALE GENOMIC DNA]</scope>
    <source>
        <strain evidence="9 10">CBS2947</strain>
    </source>
</reference>
<gene>
    <name evidence="9" type="ORF">HG537_0A03870</name>
</gene>
<comment type="similarity">
    <text evidence="2 7">Belongs to the ATP25 family.</text>
</comment>
<dbReference type="EMBL" id="CP059267">
    <property type="protein sequence ID" value="QLQ78140.1"/>
    <property type="molecule type" value="Genomic_DNA"/>
</dbReference>
<evidence type="ECO:0000256" key="1">
    <source>
        <dbReference type="ARBA" id="ARBA00004443"/>
    </source>
</evidence>
<sequence>MLRLPRVVRRLPRRRLLGLNQLVSYRCNGQLRYYSTKDEKASQDDVGLSTEPSKSAQPWYLTMVDRHELSRDSVFQTQKIEFPNDSPESLYKITNLLKDHLGLTDILVFDLRDADRGNYTTAVAKVSDFMVIGTAKSAKHCQRCFMDLNGFIKREYGSVAYVEGDVNGRDEKRRHKRLARKTNLSKNWGSNSSALAGGFQSNSEAWFMIDCHVDKIFVNILTEQKRRELNLEELYAPENERYKYTRSEEEVSQQETLELQDDNNILMGLKRLAYQRRQYSTVPLVTEISDKLSGFLEAQDFDNASSFANEHKHGNSLTLLQTVSNSFAAHKVTVVDTAKLREWHSLFDQCWPLVLDVETASLHWSTRLRFLKMLNVANRSFYTVKRFINDYLLLKRSTGFPLVRDDLLQFLQMVVINLSLNPKADYWDLVKANDDVMQALKLFDELNGDSLLHDELVMTMLFRTMVLNDDKRTRLHSLYELIDYVMHKRGVSPTMMASVLEILGGIRDWNKFFQFWELGADDFLPGEDDRPWHEFLRIVVNSNDLHLMNKLVNEGHLLWLKRNEVELTPDIESQLNKLFLKVDPQGVALQTLKDYLC</sequence>
<keyword evidence="5 7" id="KW-0496">Mitochondrion</keyword>
<organism evidence="9 10">
    <name type="scientific">Torulaspora globosa</name>
    <dbReference type="NCBI Taxonomy" id="48254"/>
    <lineage>
        <taxon>Eukaryota</taxon>
        <taxon>Fungi</taxon>
        <taxon>Dikarya</taxon>
        <taxon>Ascomycota</taxon>
        <taxon>Saccharomycotina</taxon>
        <taxon>Saccharomycetes</taxon>
        <taxon>Saccharomycetales</taxon>
        <taxon>Saccharomycetaceae</taxon>
        <taxon>Torulaspora</taxon>
    </lineage>
</organism>
<dbReference type="Pfam" id="PF13929">
    <property type="entry name" value="mRNA_stabil"/>
    <property type="match status" value="1"/>
</dbReference>
<evidence type="ECO:0000256" key="7">
    <source>
        <dbReference type="RuleBase" id="RU367062"/>
    </source>
</evidence>
<dbReference type="Pfam" id="PF02410">
    <property type="entry name" value="RsfS"/>
    <property type="match status" value="1"/>
</dbReference>
<protein>
    <recommendedName>
        <fullName evidence="7">ATPase synthesis protein 25</fullName>
    </recommendedName>
</protein>
<keyword evidence="3 7" id="KW-0999">Mitochondrion inner membrane</keyword>
<dbReference type="Proteomes" id="UP000510647">
    <property type="component" value="Chromosome 1"/>
</dbReference>
<evidence type="ECO:0000259" key="8">
    <source>
        <dbReference type="Pfam" id="PF13929"/>
    </source>
</evidence>
<evidence type="ECO:0000313" key="10">
    <source>
        <dbReference type="Proteomes" id="UP000510647"/>
    </source>
</evidence>
<evidence type="ECO:0000256" key="6">
    <source>
        <dbReference type="ARBA" id="ARBA00023136"/>
    </source>
</evidence>
<evidence type="ECO:0000313" key="9">
    <source>
        <dbReference type="EMBL" id="QLQ78140.1"/>
    </source>
</evidence>
<dbReference type="AlphaFoldDB" id="A0A7H9HLC3"/>
<dbReference type="OrthoDB" id="107372at2759"/>
<dbReference type="InterPro" id="IPR040152">
    <property type="entry name" value="Atp25"/>
</dbReference>
<dbReference type="GO" id="GO:0048255">
    <property type="term" value="P:mRNA stabilization"/>
    <property type="evidence" value="ECO:0007669"/>
    <property type="project" value="InterPro"/>
</dbReference>
<dbReference type="Gene3D" id="3.30.460.10">
    <property type="entry name" value="Beta Polymerase, domain 2"/>
    <property type="match status" value="1"/>
</dbReference>
<dbReference type="InterPro" id="IPR043519">
    <property type="entry name" value="NT_sf"/>
</dbReference>
<dbReference type="GO" id="GO:0005743">
    <property type="term" value="C:mitochondrial inner membrane"/>
    <property type="evidence" value="ECO:0007669"/>
    <property type="project" value="UniProtKB-SubCell"/>
</dbReference>
<dbReference type="PANTHER" id="PTHR28087">
    <property type="entry name" value="ATPASE SYNTHESIS PROTEIN 25, MITOCHONDRIAL"/>
    <property type="match status" value="1"/>
</dbReference>